<evidence type="ECO:0000313" key="2">
    <source>
        <dbReference type="EMBL" id="KAF7317347.1"/>
    </source>
</evidence>
<sequence length="119" mass="12568">MLFAPAFISALLAAVATASPVRVPAKRNAIGIQLGSRISNNDDVAWIDGQKQSTAITITSGVANPCDFTFTLDGIDGTLQLFGCGTTPFGINNNGVEYALCERFSEPDNFGIHTTFHCA</sequence>
<comment type="caution">
    <text evidence="2">The sequence shown here is derived from an EMBL/GenBank/DDBJ whole genome shotgun (WGS) entry which is preliminary data.</text>
</comment>
<gene>
    <name evidence="2" type="ORF">HMN09_00470700</name>
</gene>
<protein>
    <recommendedName>
        <fullName evidence="4">AA1-like domain-containing protein</fullName>
    </recommendedName>
</protein>
<keyword evidence="3" id="KW-1185">Reference proteome</keyword>
<organism evidence="2 3">
    <name type="scientific">Mycena chlorophos</name>
    <name type="common">Agaric fungus</name>
    <name type="synonym">Agaricus chlorophos</name>
    <dbReference type="NCBI Taxonomy" id="658473"/>
    <lineage>
        <taxon>Eukaryota</taxon>
        <taxon>Fungi</taxon>
        <taxon>Dikarya</taxon>
        <taxon>Basidiomycota</taxon>
        <taxon>Agaricomycotina</taxon>
        <taxon>Agaricomycetes</taxon>
        <taxon>Agaricomycetidae</taxon>
        <taxon>Agaricales</taxon>
        <taxon>Marasmiineae</taxon>
        <taxon>Mycenaceae</taxon>
        <taxon>Mycena</taxon>
    </lineage>
</organism>
<proteinExistence type="predicted"/>
<dbReference type="Proteomes" id="UP000613580">
    <property type="component" value="Unassembled WGS sequence"/>
</dbReference>
<feature type="signal peptide" evidence="1">
    <location>
        <begin position="1"/>
        <end position="18"/>
    </location>
</feature>
<dbReference type="AlphaFoldDB" id="A0A8H6TIL1"/>
<evidence type="ECO:0000313" key="3">
    <source>
        <dbReference type="Proteomes" id="UP000613580"/>
    </source>
</evidence>
<accession>A0A8H6TIL1</accession>
<feature type="chain" id="PRO_5034621992" description="AA1-like domain-containing protein" evidence="1">
    <location>
        <begin position="19"/>
        <end position="119"/>
    </location>
</feature>
<dbReference type="EMBL" id="JACAZE010000005">
    <property type="protein sequence ID" value="KAF7317347.1"/>
    <property type="molecule type" value="Genomic_DNA"/>
</dbReference>
<name>A0A8H6TIL1_MYCCL</name>
<keyword evidence="1" id="KW-0732">Signal</keyword>
<evidence type="ECO:0008006" key="4">
    <source>
        <dbReference type="Google" id="ProtNLM"/>
    </source>
</evidence>
<evidence type="ECO:0000256" key="1">
    <source>
        <dbReference type="SAM" id="SignalP"/>
    </source>
</evidence>
<dbReference type="OrthoDB" id="2884437at2759"/>
<reference evidence="2" key="1">
    <citation type="submission" date="2020-05" db="EMBL/GenBank/DDBJ databases">
        <title>Mycena genomes resolve the evolution of fungal bioluminescence.</title>
        <authorList>
            <person name="Tsai I.J."/>
        </authorList>
    </citation>
    <scope>NUCLEOTIDE SEQUENCE</scope>
    <source>
        <strain evidence="2">110903Hualien_Pintung</strain>
    </source>
</reference>